<keyword evidence="6" id="KW-1185">Reference proteome</keyword>
<dbReference type="InterPro" id="IPR039420">
    <property type="entry name" value="WalR-like"/>
</dbReference>
<dbReference type="Pfam" id="PF00196">
    <property type="entry name" value="GerE"/>
    <property type="match status" value="1"/>
</dbReference>
<dbReference type="PRINTS" id="PR00038">
    <property type="entry name" value="HTHLUXR"/>
</dbReference>
<reference evidence="6" key="1">
    <citation type="journal article" date="2019" name="Int. J. Syst. Evol. Microbiol.">
        <title>The Global Catalogue of Microorganisms (GCM) 10K type strain sequencing project: providing services to taxonomists for standard genome sequencing and annotation.</title>
        <authorList>
            <consortium name="The Broad Institute Genomics Platform"/>
            <consortium name="The Broad Institute Genome Sequencing Center for Infectious Disease"/>
            <person name="Wu L."/>
            <person name="Ma J."/>
        </authorList>
    </citation>
    <scope>NUCLEOTIDE SEQUENCE [LARGE SCALE GENOMIC DNA]</scope>
    <source>
        <strain evidence="6">JCM 6833</strain>
    </source>
</reference>
<dbReference type="PROSITE" id="PS50043">
    <property type="entry name" value="HTH_LUXR_2"/>
    <property type="match status" value="1"/>
</dbReference>
<dbReference type="InterPro" id="IPR001789">
    <property type="entry name" value="Sig_transdc_resp-reg_receiver"/>
</dbReference>
<dbReference type="InterPro" id="IPR000792">
    <property type="entry name" value="Tscrpt_reg_LuxR_C"/>
</dbReference>
<dbReference type="SUPFAM" id="SSF52172">
    <property type="entry name" value="CheY-like"/>
    <property type="match status" value="1"/>
</dbReference>
<evidence type="ECO:0000256" key="2">
    <source>
        <dbReference type="PROSITE-ProRule" id="PRU00169"/>
    </source>
</evidence>
<dbReference type="Pfam" id="PF00072">
    <property type="entry name" value="Response_reg"/>
    <property type="match status" value="1"/>
</dbReference>
<dbReference type="InterPro" id="IPR011006">
    <property type="entry name" value="CheY-like_superfamily"/>
</dbReference>
<proteinExistence type="predicted"/>
<accession>A0ABP6BYN3</accession>
<evidence type="ECO:0000313" key="5">
    <source>
        <dbReference type="EMBL" id="GAA2589841.1"/>
    </source>
</evidence>
<name>A0ABP6BYN3_9ACTN</name>
<dbReference type="PROSITE" id="PS00622">
    <property type="entry name" value="HTH_LUXR_1"/>
    <property type="match status" value="1"/>
</dbReference>
<dbReference type="CDD" id="cd06170">
    <property type="entry name" value="LuxR_C_like"/>
    <property type="match status" value="1"/>
</dbReference>
<evidence type="ECO:0000256" key="1">
    <source>
        <dbReference type="ARBA" id="ARBA00023125"/>
    </source>
</evidence>
<evidence type="ECO:0000259" key="3">
    <source>
        <dbReference type="PROSITE" id="PS50043"/>
    </source>
</evidence>
<dbReference type="PANTHER" id="PTHR43214">
    <property type="entry name" value="TWO-COMPONENT RESPONSE REGULATOR"/>
    <property type="match status" value="1"/>
</dbReference>
<feature type="domain" description="Response regulatory" evidence="4">
    <location>
        <begin position="1"/>
        <end position="87"/>
    </location>
</feature>
<gene>
    <name evidence="5" type="ORF">GCM10010411_23410</name>
</gene>
<dbReference type="Proteomes" id="UP001501509">
    <property type="component" value="Unassembled WGS sequence"/>
</dbReference>
<feature type="modified residue" description="4-aspartylphosphate" evidence="2">
    <location>
        <position position="22"/>
    </location>
</feature>
<protein>
    <submittedName>
        <fullName evidence="5">Response regulator transcription factor</fullName>
    </submittedName>
</protein>
<dbReference type="Gene3D" id="3.40.50.2300">
    <property type="match status" value="1"/>
</dbReference>
<keyword evidence="2" id="KW-0597">Phosphoprotein</keyword>
<dbReference type="SUPFAM" id="SSF46894">
    <property type="entry name" value="C-terminal effector domain of the bipartite response regulators"/>
    <property type="match status" value="1"/>
</dbReference>
<feature type="domain" description="HTH luxR-type" evidence="3">
    <location>
        <begin position="104"/>
        <end position="169"/>
    </location>
</feature>
<comment type="caution">
    <text evidence="5">The sequence shown here is derived from an EMBL/GenBank/DDBJ whole genome shotgun (WGS) entry which is preliminary data.</text>
</comment>
<evidence type="ECO:0000313" key="6">
    <source>
        <dbReference type="Proteomes" id="UP001501509"/>
    </source>
</evidence>
<dbReference type="SMART" id="SM00421">
    <property type="entry name" value="HTH_LUXR"/>
    <property type="match status" value="1"/>
</dbReference>
<organism evidence="5 6">
    <name type="scientific">Actinomadura fulvescens</name>
    <dbReference type="NCBI Taxonomy" id="46160"/>
    <lineage>
        <taxon>Bacteria</taxon>
        <taxon>Bacillati</taxon>
        <taxon>Actinomycetota</taxon>
        <taxon>Actinomycetes</taxon>
        <taxon>Streptosporangiales</taxon>
        <taxon>Thermomonosporaceae</taxon>
        <taxon>Actinomadura</taxon>
    </lineage>
</organism>
<dbReference type="PANTHER" id="PTHR43214:SF42">
    <property type="entry name" value="TRANSCRIPTIONAL REGULATORY PROTEIN DESR"/>
    <property type="match status" value="1"/>
</dbReference>
<dbReference type="PROSITE" id="PS50110">
    <property type="entry name" value="RESPONSE_REGULATORY"/>
    <property type="match status" value="1"/>
</dbReference>
<keyword evidence="1" id="KW-0238">DNA-binding</keyword>
<dbReference type="EMBL" id="BAAATD010000002">
    <property type="protein sequence ID" value="GAA2589841.1"/>
    <property type="molecule type" value="Genomic_DNA"/>
</dbReference>
<sequence>MECGAKLVPAARRGLPHVALIDIDLTDMDGFKAADLLHDQLPGCAVIIMAGHCKPGDLRRAVAIGAAGFLLKDTSPADLVDAIRRVARGERVIDADLAFAELGESRAASPLTPREIEVLKAAAEGCTVGEIAQRLYLASGTVSNYLSRILTKIDARTRVEAVSIAKERGWLWTDNG</sequence>
<dbReference type="InterPro" id="IPR016032">
    <property type="entry name" value="Sig_transdc_resp-reg_C-effctor"/>
</dbReference>
<evidence type="ECO:0000259" key="4">
    <source>
        <dbReference type="PROSITE" id="PS50110"/>
    </source>
</evidence>